<dbReference type="InterPro" id="IPR002925">
    <property type="entry name" value="Dienelactn_hydro"/>
</dbReference>
<dbReference type="PANTHER" id="PTHR22946:SF0">
    <property type="entry name" value="DIENELACTONE HYDROLASE DOMAIN-CONTAINING PROTEIN"/>
    <property type="match status" value="1"/>
</dbReference>
<dbReference type="RefSeq" id="WP_248354029.1">
    <property type="nucleotide sequence ID" value="NZ_AP025591.1"/>
</dbReference>
<dbReference type="Proteomes" id="UP001162891">
    <property type="component" value="Chromosome"/>
</dbReference>
<accession>A0ABN6MWP6</accession>
<proteinExistence type="predicted"/>
<feature type="signal peptide" evidence="1">
    <location>
        <begin position="1"/>
        <end position="21"/>
    </location>
</feature>
<feature type="chain" id="PRO_5045944381" evidence="1">
    <location>
        <begin position="22"/>
        <end position="262"/>
    </location>
</feature>
<gene>
    <name evidence="3" type="ORF">AMOR_43270</name>
</gene>
<name>A0ABN6MWP6_9BACT</name>
<dbReference type="InterPro" id="IPR050261">
    <property type="entry name" value="FrsA_esterase"/>
</dbReference>
<dbReference type="InterPro" id="IPR029058">
    <property type="entry name" value="AB_hydrolase_fold"/>
</dbReference>
<dbReference type="EMBL" id="AP025591">
    <property type="protein sequence ID" value="BDG05331.1"/>
    <property type="molecule type" value="Genomic_DNA"/>
</dbReference>
<protein>
    <submittedName>
        <fullName evidence="3">Dienelactone hydrolase</fullName>
    </submittedName>
</protein>
<dbReference type="GO" id="GO:0016787">
    <property type="term" value="F:hydrolase activity"/>
    <property type="evidence" value="ECO:0007669"/>
    <property type="project" value="UniProtKB-KW"/>
</dbReference>
<dbReference type="PANTHER" id="PTHR22946">
    <property type="entry name" value="DIENELACTONE HYDROLASE DOMAIN-CONTAINING PROTEIN-RELATED"/>
    <property type="match status" value="1"/>
</dbReference>
<evidence type="ECO:0000313" key="3">
    <source>
        <dbReference type="EMBL" id="BDG05331.1"/>
    </source>
</evidence>
<dbReference type="SUPFAM" id="SSF53474">
    <property type="entry name" value="alpha/beta-Hydrolases"/>
    <property type="match status" value="1"/>
</dbReference>
<reference evidence="4" key="1">
    <citation type="journal article" date="2022" name="Int. J. Syst. Evol. Microbiol.">
        <title>Anaeromyxobacter oryzae sp. nov., Anaeromyxobacter diazotrophicus sp. nov. and Anaeromyxobacter paludicola sp. nov., isolated from paddy soils.</title>
        <authorList>
            <person name="Itoh H."/>
            <person name="Xu Z."/>
            <person name="Mise K."/>
            <person name="Masuda Y."/>
            <person name="Ushijima N."/>
            <person name="Hayakawa C."/>
            <person name="Shiratori Y."/>
            <person name="Senoo K."/>
        </authorList>
    </citation>
    <scope>NUCLEOTIDE SEQUENCE [LARGE SCALE GENOMIC DNA]</scope>
    <source>
        <strain evidence="4">Red232</strain>
    </source>
</reference>
<keyword evidence="4" id="KW-1185">Reference proteome</keyword>
<evidence type="ECO:0000256" key="1">
    <source>
        <dbReference type="SAM" id="SignalP"/>
    </source>
</evidence>
<dbReference type="Pfam" id="PF01738">
    <property type="entry name" value="DLH"/>
    <property type="match status" value="1"/>
</dbReference>
<keyword evidence="3" id="KW-0378">Hydrolase</keyword>
<evidence type="ECO:0000259" key="2">
    <source>
        <dbReference type="Pfam" id="PF01738"/>
    </source>
</evidence>
<evidence type="ECO:0000313" key="4">
    <source>
        <dbReference type="Proteomes" id="UP001162891"/>
    </source>
</evidence>
<keyword evidence="1" id="KW-0732">Signal</keyword>
<organism evidence="3 4">
    <name type="scientific">Anaeromyxobacter oryzae</name>
    <dbReference type="NCBI Taxonomy" id="2918170"/>
    <lineage>
        <taxon>Bacteria</taxon>
        <taxon>Pseudomonadati</taxon>
        <taxon>Myxococcota</taxon>
        <taxon>Myxococcia</taxon>
        <taxon>Myxococcales</taxon>
        <taxon>Cystobacterineae</taxon>
        <taxon>Anaeromyxobacteraceae</taxon>
        <taxon>Anaeromyxobacter</taxon>
    </lineage>
</organism>
<dbReference type="Gene3D" id="3.40.50.1820">
    <property type="entry name" value="alpha/beta hydrolase"/>
    <property type="match status" value="1"/>
</dbReference>
<sequence length="262" mass="27945">MTLTKILSAVSACAIATAAAAKVQTRKIEYRQGDTVLHGFLAWDDAAKGKRPGVLVVHEWWGQNEHARNQARRLAKAGYVGFALDMYGNGKVTTHPKDAMAFAQEATKDPQVVAARFDAALAVLKQQPQVDPEKIAAFGYCFGGGVALRMARAGEDLGAVVTFHGALEPALGPAEPGKIKPAILVQTGGADPMVPPEQVQQFEQEMKDSGAKVEVITYPGAKHSFTNPDANKAGVEGLAYDHDADVKSWSAAMKFLKQVFGT</sequence>
<feature type="domain" description="Dienelactone hydrolase" evidence="2">
    <location>
        <begin position="39"/>
        <end position="259"/>
    </location>
</feature>